<name>A0ACB9DT90_CICIN</name>
<evidence type="ECO:0000313" key="2">
    <source>
        <dbReference type="Proteomes" id="UP001055811"/>
    </source>
</evidence>
<keyword evidence="2" id="KW-1185">Reference proteome</keyword>
<sequence>MSELLENDFKLGSRNFDLTMEFPDDSVASTDRVLSTNIGLVDNFSTHQEGDVFYVNWDEVLPRATAVISTLGGFGRTPKFLLISVHDYKIPSFLLASGYFTGKRKAESEVLSSLKIPEFRCYIKDLGKVTIDSRNCKDKPRLMAMFMLTALSLDHLLRSGRK</sequence>
<evidence type="ECO:0000313" key="1">
    <source>
        <dbReference type="EMBL" id="KAI3749888.1"/>
    </source>
</evidence>
<dbReference type="EMBL" id="CM042012">
    <property type="protein sequence ID" value="KAI3749888.1"/>
    <property type="molecule type" value="Genomic_DNA"/>
</dbReference>
<protein>
    <submittedName>
        <fullName evidence="1">Uncharacterized protein</fullName>
    </submittedName>
</protein>
<accession>A0ACB9DT90</accession>
<dbReference type="Proteomes" id="UP001055811">
    <property type="component" value="Linkage Group LG04"/>
</dbReference>
<reference evidence="2" key="1">
    <citation type="journal article" date="2022" name="Mol. Ecol. Resour.">
        <title>The genomes of chicory, endive, great burdock and yacon provide insights into Asteraceae palaeo-polyploidization history and plant inulin production.</title>
        <authorList>
            <person name="Fan W."/>
            <person name="Wang S."/>
            <person name="Wang H."/>
            <person name="Wang A."/>
            <person name="Jiang F."/>
            <person name="Liu H."/>
            <person name="Zhao H."/>
            <person name="Xu D."/>
            <person name="Zhang Y."/>
        </authorList>
    </citation>
    <scope>NUCLEOTIDE SEQUENCE [LARGE SCALE GENOMIC DNA]</scope>
    <source>
        <strain evidence="2">cv. Punajuju</strain>
    </source>
</reference>
<gene>
    <name evidence="1" type="ORF">L2E82_20507</name>
</gene>
<proteinExistence type="predicted"/>
<comment type="caution">
    <text evidence="1">The sequence shown here is derived from an EMBL/GenBank/DDBJ whole genome shotgun (WGS) entry which is preliminary data.</text>
</comment>
<reference evidence="1 2" key="2">
    <citation type="journal article" date="2022" name="Mol. Ecol. Resour.">
        <title>The genomes of chicory, endive, great burdock and yacon provide insights into Asteraceae paleo-polyploidization history and plant inulin production.</title>
        <authorList>
            <person name="Fan W."/>
            <person name="Wang S."/>
            <person name="Wang H."/>
            <person name="Wang A."/>
            <person name="Jiang F."/>
            <person name="Liu H."/>
            <person name="Zhao H."/>
            <person name="Xu D."/>
            <person name="Zhang Y."/>
        </authorList>
    </citation>
    <scope>NUCLEOTIDE SEQUENCE [LARGE SCALE GENOMIC DNA]</scope>
    <source>
        <strain evidence="2">cv. Punajuju</strain>
        <tissue evidence="1">Leaves</tissue>
    </source>
</reference>
<organism evidence="1 2">
    <name type="scientific">Cichorium intybus</name>
    <name type="common">Chicory</name>
    <dbReference type="NCBI Taxonomy" id="13427"/>
    <lineage>
        <taxon>Eukaryota</taxon>
        <taxon>Viridiplantae</taxon>
        <taxon>Streptophyta</taxon>
        <taxon>Embryophyta</taxon>
        <taxon>Tracheophyta</taxon>
        <taxon>Spermatophyta</taxon>
        <taxon>Magnoliopsida</taxon>
        <taxon>eudicotyledons</taxon>
        <taxon>Gunneridae</taxon>
        <taxon>Pentapetalae</taxon>
        <taxon>asterids</taxon>
        <taxon>campanulids</taxon>
        <taxon>Asterales</taxon>
        <taxon>Asteraceae</taxon>
        <taxon>Cichorioideae</taxon>
        <taxon>Cichorieae</taxon>
        <taxon>Cichoriinae</taxon>
        <taxon>Cichorium</taxon>
    </lineage>
</organism>